<feature type="region of interest" description="Disordered" evidence="1">
    <location>
        <begin position="73"/>
        <end position="97"/>
    </location>
</feature>
<dbReference type="EMBL" id="UINC01156688">
    <property type="protein sequence ID" value="SVD53253.1"/>
    <property type="molecule type" value="Genomic_DNA"/>
</dbReference>
<dbReference type="AlphaFoldDB" id="A0A382W3C9"/>
<organism evidence="2">
    <name type="scientific">marine metagenome</name>
    <dbReference type="NCBI Taxonomy" id="408172"/>
    <lineage>
        <taxon>unclassified sequences</taxon>
        <taxon>metagenomes</taxon>
        <taxon>ecological metagenomes</taxon>
    </lineage>
</organism>
<dbReference type="InterPro" id="IPR029055">
    <property type="entry name" value="Ntn_hydrolases_N"/>
</dbReference>
<dbReference type="SUPFAM" id="SSF56235">
    <property type="entry name" value="N-terminal nucleophile aminohydrolases (Ntn hydrolases)"/>
    <property type="match status" value="1"/>
</dbReference>
<accession>A0A382W3C9</accession>
<evidence type="ECO:0000313" key="2">
    <source>
        <dbReference type="EMBL" id="SVD53253.1"/>
    </source>
</evidence>
<feature type="compositionally biased region" description="Basic and acidic residues" evidence="1">
    <location>
        <begin position="75"/>
        <end position="97"/>
    </location>
</feature>
<name>A0A382W3C9_9ZZZZ</name>
<gene>
    <name evidence="2" type="ORF">METZ01_LOCUS406107</name>
</gene>
<reference evidence="2" key="1">
    <citation type="submission" date="2018-05" db="EMBL/GenBank/DDBJ databases">
        <authorList>
            <person name="Lanie J.A."/>
            <person name="Ng W.-L."/>
            <person name="Kazmierczak K.M."/>
            <person name="Andrzejewski T.M."/>
            <person name="Davidsen T.M."/>
            <person name="Wayne K.J."/>
            <person name="Tettelin H."/>
            <person name="Glass J.I."/>
            <person name="Rusch D."/>
            <person name="Podicherti R."/>
            <person name="Tsui H.-C.T."/>
            <person name="Winkler M.E."/>
        </authorList>
    </citation>
    <scope>NUCLEOTIDE SEQUENCE</scope>
</reference>
<feature type="non-terminal residue" evidence="2">
    <location>
        <position position="97"/>
    </location>
</feature>
<sequence length="97" mass="10862">MTSEIALYNKNSVALAADSATSWGGYTYNTTEKIYQLAGRQPVGFMTYGLGTYMGISWSRVFGAYRQFLGAQEKPPSKREAKELPKIQSHPDEYWGP</sequence>
<proteinExistence type="predicted"/>
<protein>
    <submittedName>
        <fullName evidence="2">Uncharacterized protein</fullName>
    </submittedName>
</protein>
<evidence type="ECO:0000256" key="1">
    <source>
        <dbReference type="SAM" id="MobiDB-lite"/>
    </source>
</evidence>